<evidence type="ECO:0000256" key="3">
    <source>
        <dbReference type="ARBA" id="ARBA00023157"/>
    </source>
</evidence>
<dbReference type="PANTHER" id="PTHR30111:SF1">
    <property type="entry name" value="33 KDA CHAPERONIN"/>
    <property type="match status" value="1"/>
</dbReference>
<keyword evidence="5" id="KW-0676">Redox-active center</keyword>
<dbReference type="SUPFAM" id="SSF118352">
    <property type="entry name" value="HSP33 redox switch-like"/>
    <property type="match status" value="1"/>
</dbReference>
<dbReference type="GO" id="GO:0044183">
    <property type="term" value="F:protein folding chaperone"/>
    <property type="evidence" value="ECO:0007669"/>
    <property type="project" value="TreeGrafter"/>
</dbReference>
<keyword evidence="3" id="KW-1015">Disulfide bond</keyword>
<dbReference type="InterPro" id="IPR016153">
    <property type="entry name" value="Heat_shock_Hsp33_N"/>
</dbReference>
<keyword evidence="4" id="KW-0143">Chaperone</keyword>
<dbReference type="AlphaFoldDB" id="A0A7S1FVS3"/>
<keyword evidence="1" id="KW-0963">Cytoplasm</keyword>
<sequence>MFLRSFVKMLLLPFSCSAFVTRTAGTIGGRRRAPLTRHFFSVSESYLNTNNVRDQALSALSGCGGLKVTVVTARNLVNDLMSTHSLSEVAAQALGRTAVCAVLLSNGMEDRQTVQISVDGGGLLGGAVAICNGAGEVRGFVGNAGLGLRDLREAVGIKGTVQIVKNHPEWPRPYNGITAVQSGEIDRDIGVYLAESEQKSCALAAGVKVEGVLCQAAGGYLVEQLPGCRKEAAKKVQANLQRLVGKNGGDAVPAGLLRSGMEPADIAAAILEGTQGKALGQIEVRRTCVCSEERLLRSIRLLPRHEIDHILMEHEKVEAKCEFCGKVYRMGPDEVRDKLEKATGDPSKQVDL</sequence>
<dbReference type="Gene3D" id="3.90.1280.10">
    <property type="entry name" value="HSP33 redox switch-like"/>
    <property type="match status" value="1"/>
</dbReference>
<gene>
    <name evidence="7" type="ORF">CHYS00102_LOCUS17872</name>
</gene>
<organism evidence="7">
    <name type="scientific">Corethron hystrix</name>
    <dbReference type="NCBI Taxonomy" id="216773"/>
    <lineage>
        <taxon>Eukaryota</taxon>
        <taxon>Sar</taxon>
        <taxon>Stramenopiles</taxon>
        <taxon>Ochrophyta</taxon>
        <taxon>Bacillariophyta</taxon>
        <taxon>Coscinodiscophyceae</taxon>
        <taxon>Corethrophycidae</taxon>
        <taxon>Corethrales</taxon>
        <taxon>Corethraceae</taxon>
        <taxon>Corethron</taxon>
    </lineage>
</organism>
<evidence type="ECO:0000256" key="4">
    <source>
        <dbReference type="ARBA" id="ARBA00023186"/>
    </source>
</evidence>
<dbReference type="InterPro" id="IPR000397">
    <property type="entry name" value="Heat_shock_Hsp33"/>
</dbReference>
<dbReference type="EMBL" id="HBFR01024951">
    <property type="protein sequence ID" value="CAD8890667.1"/>
    <property type="molecule type" value="Transcribed_RNA"/>
</dbReference>
<evidence type="ECO:0000313" key="7">
    <source>
        <dbReference type="EMBL" id="CAD8890667.1"/>
    </source>
</evidence>
<proteinExistence type="predicted"/>
<evidence type="ECO:0000256" key="2">
    <source>
        <dbReference type="ARBA" id="ARBA00022833"/>
    </source>
</evidence>
<dbReference type="Gene3D" id="3.55.30.10">
    <property type="entry name" value="Hsp33 domain"/>
    <property type="match status" value="1"/>
</dbReference>
<dbReference type="GO" id="GO:0005737">
    <property type="term" value="C:cytoplasm"/>
    <property type="evidence" value="ECO:0007669"/>
    <property type="project" value="InterPro"/>
</dbReference>
<keyword evidence="2" id="KW-0862">Zinc</keyword>
<feature type="signal peptide" evidence="6">
    <location>
        <begin position="1"/>
        <end position="18"/>
    </location>
</feature>
<protein>
    <recommendedName>
        <fullName evidence="8">33 kDa chaperonin</fullName>
    </recommendedName>
</protein>
<dbReference type="Pfam" id="PF01430">
    <property type="entry name" value="HSP33"/>
    <property type="match status" value="1"/>
</dbReference>
<reference evidence="7" key="1">
    <citation type="submission" date="2021-01" db="EMBL/GenBank/DDBJ databases">
        <authorList>
            <person name="Corre E."/>
            <person name="Pelletier E."/>
            <person name="Niang G."/>
            <person name="Scheremetjew M."/>
            <person name="Finn R."/>
            <person name="Kale V."/>
            <person name="Holt S."/>
            <person name="Cochrane G."/>
            <person name="Meng A."/>
            <person name="Brown T."/>
            <person name="Cohen L."/>
        </authorList>
    </citation>
    <scope>NUCLEOTIDE SEQUENCE</scope>
    <source>
        <strain evidence="7">308</strain>
    </source>
</reference>
<dbReference type="GO" id="GO:0051082">
    <property type="term" value="F:unfolded protein binding"/>
    <property type="evidence" value="ECO:0007669"/>
    <property type="project" value="InterPro"/>
</dbReference>
<evidence type="ECO:0000256" key="5">
    <source>
        <dbReference type="ARBA" id="ARBA00023284"/>
    </source>
</evidence>
<evidence type="ECO:0008006" key="8">
    <source>
        <dbReference type="Google" id="ProtNLM"/>
    </source>
</evidence>
<dbReference type="SUPFAM" id="SSF64397">
    <property type="entry name" value="Hsp33 domain"/>
    <property type="match status" value="1"/>
</dbReference>
<dbReference type="InterPro" id="IPR016154">
    <property type="entry name" value="Heat_shock_Hsp33_C"/>
</dbReference>
<name>A0A7S1FVS3_9STRA</name>
<dbReference type="GO" id="GO:0042026">
    <property type="term" value="P:protein refolding"/>
    <property type="evidence" value="ECO:0007669"/>
    <property type="project" value="TreeGrafter"/>
</dbReference>
<dbReference type="PANTHER" id="PTHR30111">
    <property type="entry name" value="33 KDA CHAPERONIN"/>
    <property type="match status" value="1"/>
</dbReference>
<accession>A0A7S1FVS3</accession>
<keyword evidence="6" id="KW-0732">Signal</keyword>
<dbReference type="PIRSF" id="PIRSF005261">
    <property type="entry name" value="Heat_shock_Hsp33"/>
    <property type="match status" value="1"/>
</dbReference>
<evidence type="ECO:0000256" key="6">
    <source>
        <dbReference type="SAM" id="SignalP"/>
    </source>
</evidence>
<evidence type="ECO:0000256" key="1">
    <source>
        <dbReference type="ARBA" id="ARBA00022490"/>
    </source>
</evidence>
<feature type="chain" id="PRO_5031452858" description="33 kDa chaperonin" evidence="6">
    <location>
        <begin position="19"/>
        <end position="352"/>
    </location>
</feature>